<dbReference type="Pfam" id="PF24626">
    <property type="entry name" value="SH3_Tf2-1"/>
    <property type="match status" value="1"/>
</dbReference>
<evidence type="ECO:0000256" key="1">
    <source>
        <dbReference type="SAM" id="Coils"/>
    </source>
</evidence>
<evidence type="ECO:0000313" key="3">
    <source>
        <dbReference type="EMBL" id="VFQ69959.1"/>
    </source>
</evidence>
<feature type="coiled-coil region" evidence="1">
    <location>
        <begin position="10"/>
        <end position="37"/>
    </location>
</feature>
<gene>
    <name evidence="3" type="ORF">CCAM_LOCUS11735</name>
</gene>
<evidence type="ECO:0000313" key="4">
    <source>
        <dbReference type="Proteomes" id="UP000595140"/>
    </source>
</evidence>
<evidence type="ECO:0000259" key="2">
    <source>
        <dbReference type="Pfam" id="PF24626"/>
    </source>
</evidence>
<accession>A0A484L0X0</accession>
<reference evidence="3 4" key="1">
    <citation type="submission" date="2018-04" db="EMBL/GenBank/DDBJ databases">
        <authorList>
            <person name="Vogel A."/>
        </authorList>
    </citation>
    <scope>NUCLEOTIDE SEQUENCE [LARGE SCALE GENOMIC DNA]</scope>
</reference>
<sequence length="273" mass="31778">MSNHSQNMSHGDLVAEQNKLKKELDALMKKIGEFTNSVDIPTFEGRNDPEKFLQWLKKPTTPKIIWDEYDDEDYDPIWDEELVKENEEVFEDAEDNPFWVTEIKEEEQEKTHEEVVTPDAETSARGLSSLTVLRTKRVEFLQAPYEKKIEKSHDSKWSIQPGDLVWVHIHKARLFHKRKSKLQPQDDGPFEVLAKVHKKSYVVDLTRGLKVAATFHRRDLSPYEDFEDLPSLRTNSFEDREDVISGPGPMIPSPMSHTLAKTKGLTFKHYDPF</sequence>
<keyword evidence="1" id="KW-0175">Coiled coil</keyword>
<proteinExistence type="predicted"/>
<dbReference type="EMBL" id="OOIL02000857">
    <property type="protein sequence ID" value="VFQ69959.1"/>
    <property type="molecule type" value="Genomic_DNA"/>
</dbReference>
<dbReference type="Proteomes" id="UP000595140">
    <property type="component" value="Unassembled WGS sequence"/>
</dbReference>
<protein>
    <recommendedName>
        <fullName evidence="2">Tf2-1-like SH3-like domain-containing protein</fullName>
    </recommendedName>
</protein>
<feature type="domain" description="Tf2-1-like SH3-like" evidence="2">
    <location>
        <begin position="162"/>
        <end position="223"/>
    </location>
</feature>
<organism evidence="3 4">
    <name type="scientific">Cuscuta campestris</name>
    <dbReference type="NCBI Taxonomy" id="132261"/>
    <lineage>
        <taxon>Eukaryota</taxon>
        <taxon>Viridiplantae</taxon>
        <taxon>Streptophyta</taxon>
        <taxon>Embryophyta</taxon>
        <taxon>Tracheophyta</taxon>
        <taxon>Spermatophyta</taxon>
        <taxon>Magnoliopsida</taxon>
        <taxon>eudicotyledons</taxon>
        <taxon>Gunneridae</taxon>
        <taxon>Pentapetalae</taxon>
        <taxon>asterids</taxon>
        <taxon>lamiids</taxon>
        <taxon>Solanales</taxon>
        <taxon>Convolvulaceae</taxon>
        <taxon>Cuscuteae</taxon>
        <taxon>Cuscuta</taxon>
        <taxon>Cuscuta subgen. Grammica</taxon>
        <taxon>Cuscuta sect. Cleistogrammica</taxon>
    </lineage>
</organism>
<dbReference type="InterPro" id="IPR056924">
    <property type="entry name" value="SH3_Tf2-1"/>
</dbReference>
<dbReference type="AlphaFoldDB" id="A0A484L0X0"/>
<keyword evidence="4" id="KW-1185">Reference proteome</keyword>
<name>A0A484L0X0_9ASTE</name>
<dbReference type="OrthoDB" id="1302869at2759"/>